<name>A0A552UUQ6_9FLAO</name>
<dbReference type="Proteomes" id="UP000320643">
    <property type="component" value="Unassembled WGS sequence"/>
</dbReference>
<evidence type="ECO:0000313" key="1">
    <source>
        <dbReference type="EMBL" id="TRW21988.1"/>
    </source>
</evidence>
<sequence length="171" mass="19748">MNKSRSDFYLSIIAATLILWGCTNPEMEIRPIDAVFNEQMITKEGLDKRLLPRDEVFQYYEVHHASNIKADALRLKLLAYIHRHYNTDALKKAGSFTVYFYKGESLKGYKNLLYRSASQNAEGNLTDQNNNLLAEIRLALLKDDSSRYIQTTWQFPKGEKAVMISDTLTMQ</sequence>
<accession>A0A552UUQ6</accession>
<dbReference type="OrthoDB" id="1260831at2"/>
<comment type="caution">
    <text evidence="1">The sequence shown here is derived from an EMBL/GenBank/DDBJ whole genome shotgun (WGS) entry which is preliminary data.</text>
</comment>
<keyword evidence="2" id="KW-1185">Reference proteome</keyword>
<evidence type="ECO:0000313" key="2">
    <source>
        <dbReference type="Proteomes" id="UP000320643"/>
    </source>
</evidence>
<gene>
    <name evidence="1" type="ORF">FMM05_19575</name>
</gene>
<dbReference type="EMBL" id="VJVZ01000016">
    <property type="protein sequence ID" value="TRW21988.1"/>
    <property type="molecule type" value="Genomic_DNA"/>
</dbReference>
<reference evidence="1 2" key="1">
    <citation type="submission" date="2019-07" db="EMBL/GenBank/DDBJ databases">
        <title>Flavobacterium sp. nov., isolated from glacier ice.</title>
        <authorList>
            <person name="Liu Q."/>
            <person name="Xin Y.-H."/>
        </authorList>
    </citation>
    <scope>NUCLEOTIDE SEQUENCE [LARGE SCALE GENOMIC DNA]</scope>
    <source>
        <strain evidence="1 2">ZT4R6</strain>
    </source>
</reference>
<organism evidence="1 2">
    <name type="scientific">Flavobacterium zepuense</name>
    <dbReference type="NCBI Taxonomy" id="2593302"/>
    <lineage>
        <taxon>Bacteria</taxon>
        <taxon>Pseudomonadati</taxon>
        <taxon>Bacteroidota</taxon>
        <taxon>Flavobacteriia</taxon>
        <taxon>Flavobacteriales</taxon>
        <taxon>Flavobacteriaceae</taxon>
        <taxon>Flavobacterium</taxon>
    </lineage>
</organism>
<protein>
    <submittedName>
        <fullName evidence="1">Uncharacterized protein</fullName>
    </submittedName>
</protein>
<proteinExistence type="predicted"/>
<dbReference type="RefSeq" id="WP_143375117.1">
    <property type="nucleotide sequence ID" value="NZ_VJVZ01000016.1"/>
</dbReference>
<dbReference type="AlphaFoldDB" id="A0A552UUQ6"/>